<dbReference type="PANTHER" id="PTHR21503">
    <property type="entry name" value="F-BOX-CONTAINING HYPOTHETICAL PROTEIN C.ELEGANS"/>
    <property type="match status" value="1"/>
</dbReference>
<comment type="caution">
    <text evidence="2">The sequence shown here is derived from an EMBL/GenBank/DDBJ whole genome shotgun (WGS) entry which is preliminary data.</text>
</comment>
<gene>
    <name evidence="2" type="ORF">B9Z55_027147</name>
</gene>
<dbReference type="EMBL" id="PDUG01000008">
    <property type="protein sequence ID" value="PIC14131.1"/>
    <property type="molecule type" value="Genomic_DNA"/>
</dbReference>
<dbReference type="PANTHER" id="PTHR21503:SF52">
    <property type="entry name" value="F-BOX DOMAIN-CONTAINING PROTEIN"/>
    <property type="match status" value="1"/>
</dbReference>
<dbReference type="Pfam" id="PF00646">
    <property type="entry name" value="F-box"/>
    <property type="match status" value="1"/>
</dbReference>
<reference evidence="3" key="1">
    <citation type="submission" date="2017-10" db="EMBL/GenBank/DDBJ databases">
        <title>Rapid genome shrinkage in a self-fertile nematode reveals novel sperm competition proteins.</title>
        <authorList>
            <person name="Yin D."/>
            <person name="Schwarz E.M."/>
            <person name="Thomas C.G."/>
            <person name="Felde R.L."/>
            <person name="Korf I.F."/>
            <person name="Cutter A.D."/>
            <person name="Schartner C.M."/>
            <person name="Ralston E.J."/>
            <person name="Meyer B.J."/>
            <person name="Haag E.S."/>
        </authorList>
    </citation>
    <scope>NUCLEOTIDE SEQUENCE [LARGE SCALE GENOMIC DNA]</scope>
    <source>
        <strain evidence="3">JU1422</strain>
    </source>
</reference>
<dbReference type="Proteomes" id="UP000230233">
    <property type="component" value="Unassembled WGS sequence"/>
</dbReference>
<name>A0A2G5SGZ1_9PELO</name>
<protein>
    <recommendedName>
        <fullName evidence="1">F-box domain-containing protein</fullName>
    </recommendedName>
</protein>
<dbReference type="InterPro" id="IPR001810">
    <property type="entry name" value="F-box_dom"/>
</dbReference>
<feature type="domain" description="F-box" evidence="1">
    <location>
        <begin position="2"/>
        <end position="50"/>
    </location>
</feature>
<evidence type="ECO:0000259" key="1">
    <source>
        <dbReference type="PROSITE" id="PS50181"/>
    </source>
</evidence>
<evidence type="ECO:0000313" key="3">
    <source>
        <dbReference type="Proteomes" id="UP000230233"/>
    </source>
</evidence>
<sequence>MPIALLNFPTDLLGEVFRLCDPFDLYKLSKCSKRARKSIKLGNTKSWKITFSFQNDMNIWVDRYRNYYFKKTENPEDYFKREHMEYMYVQFPDGGALDFSIDLIETFGIRIVGTLSFPSDIFDNFSNVVTALTDRNMEIEEVQIGGTEAGQDVFNFMPLMNQMNTIQDFRCFPKFPSNFHHLFDKYPNNINIHFSSWFTIDQLLDCTSVHITLFRSTLNNQDLNMFLQKWKKAGTFPNLRSLIILHTETIDNQSRILDMVPPIKIADNPRIRVSMKDRDSIVDPVQVKKDDGTVGWLVVEDHREHDGSLEFLM</sequence>
<organism evidence="2 3">
    <name type="scientific">Caenorhabditis nigoni</name>
    <dbReference type="NCBI Taxonomy" id="1611254"/>
    <lineage>
        <taxon>Eukaryota</taxon>
        <taxon>Metazoa</taxon>
        <taxon>Ecdysozoa</taxon>
        <taxon>Nematoda</taxon>
        <taxon>Chromadorea</taxon>
        <taxon>Rhabditida</taxon>
        <taxon>Rhabditina</taxon>
        <taxon>Rhabditomorpha</taxon>
        <taxon>Rhabditoidea</taxon>
        <taxon>Rhabditidae</taxon>
        <taxon>Peloderinae</taxon>
        <taxon>Caenorhabditis</taxon>
    </lineage>
</organism>
<dbReference type="Pfam" id="PF07735">
    <property type="entry name" value="FBA_2"/>
    <property type="match status" value="1"/>
</dbReference>
<dbReference type="PROSITE" id="PS50181">
    <property type="entry name" value="FBOX"/>
    <property type="match status" value="1"/>
</dbReference>
<accession>A0A2G5SGZ1</accession>
<proteinExistence type="predicted"/>
<dbReference type="InterPro" id="IPR012885">
    <property type="entry name" value="F-box_Sdz-33"/>
</dbReference>
<keyword evidence="3" id="KW-1185">Reference proteome</keyword>
<dbReference type="AlphaFoldDB" id="A0A2G5SGZ1"/>
<evidence type="ECO:0000313" key="2">
    <source>
        <dbReference type="EMBL" id="PIC14131.1"/>
    </source>
</evidence>